<reference evidence="4" key="3">
    <citation type="submission" date="2025-04" db="UniProtKB">
        <authorList>
            <consortium name="RefSeq"/>
        </authorList>
    </citation>
    <scope>IDENTIFICATION</scope>
    <source>
        <strain evidence="4">CBS 304.34</strain>
    </source>
</reference>
<dbReference type="AlphaFoldDB" id="A0A6A6YVF0"/>
<name>A0A6A6YVF0_9PEZI</name>
<evidence type="ECO:0000256" key="1">
    <source>
        <dbReference type="SAM" id="MobiDB-lite"/>
    </source>
</evidence>
<dbReference type="EMBL" id="MU003697">
    <property type="protein sequence ID" value="KAF2812499.1"/>
    <property type="molecule type" value="Genomic_DNA"/>
</dbReference>
<dbReference type="GeneID" id="54454758"/>
<keyword evidence="3" id="KW-1185">Reference proteome</keyword>
<dbReference type="RefSeq" id="XP_033579463.1">
    <property type="nucleotide sequence ID" value="XM_033713865.1"/>
</dbReference>
<proteinExistence type="predicted"/>
<dbReference type="Proteomes" id="UP000504636">
    <property type="component" value="Unplaced"/>
</dbReference>
<reference evidence="4" key="2">
    <citation type="submission" date="2020-04" db="EMBL/GenBank/DDBJ databases">
        <authorList>
            <consortium name="NCBI Genome Project"/>
        </authorList>
    </citation>
    <scope>NUCLEOTIDE SEQUENCE</scope>
    <source>
        <strain evidence="4">CBS 304.34</strain>
    </source>
</reference>
<protein>
    <submittedName>
        <fullName evidence="2 4">Uncharacterized protein</fullName>
    </submittedName>
</protein>
<evidence type="ECO:0000313" key="4">
    <source>
        <dbReference type="RefSeq" id="XP_033579463.1"/>
    </source>
</evidence>
<organism evidence="2">
    <name type="scientific">Mytilinidion resinicola</name>
    <dbReference type="NCBI Taxonomy" id="574789"/>
    <lineage>
        <taxon>Eukaryota</taxon>
        <taxon>Fungi</taxon>
        <taxon>Dikarya</taxon>
        <taxon>Ascomycota</taxon>
        <taxon>Pezizomycotina</taxon>
        <taxon>Dothideomycetes</taxon>
        <taxon>Pleosporomycetidae</taxon>
        <taxon>Mytilinidiales</taxon>
        <taxon>Mytilinidiaceae</taxon>
        <taxon>Mytilinidion</taxon>
    </lineage>
</organism>
<accession>A0A6A6YVF0</accession>
<evidence type="ECO:0000313" key="3">
    <source>
        <dbReference type="Proteomes" id="UP000504636"/>
    </source>
</evidence>
<evidence type="ECO:0000313" key="2">
    <source>
        <dbReference type="EMBL" id="KAF2812499.1"/>
    </source>
</evidence>
<sequence>MEVSSLFVSTLDSLRITGVWRYILDDTLEAVFFSIIIIHLQSILDIKISLRPSQNSFSTNMGRGAYDTTGTPKPPPRTSTPTVTLPRPDPSGCPGREWSILNTSCTATPQGQTGDCALTNPPTCAAPLRGILSASESEQAAARARASRKFCASGEVSGWCLVLVAGGVLIWES</sequence>
<feature type="region of interest" description="Disordered" evidence="1">
    <location>
        <begin position="59"/>
        <end position="89"/>
    </location>
</feature>
<gene>
    <name evidence="2 4" type="ORF">BDZ99DRAFT_268055</name>
</gene>
<reference evidence="2 4" key="1">
    <citation type="journal article" date="2020" name="Stud. Mycol.">
        <title>101 Dothideomycetes genomes: a test case for predicting lifestyles and emergence of pathogens.</title>
        <authorList>
            <person name="Haridas S."/>
            <person name="Albert R."/>
            <person name="Binder M."/>
            <person name="Bloem J."/>
            <person name="Labutti K."/>
            <person name="Salamov A."/>
            <person name="Andreopoulos B."/>
            <person name="Baker S."/>
            <person name="Barry K."/>
            <person name="Bills G."/>
            <person name="Bluhm B."/>
            <person name="Cannon C."/>
            <person name="Castanera R."/>
            <person name="Culley D."/>
            <person name="Daum C."/>
            <person name="Ezra D."/>
            <person name="Gonzalez J."/>
            <person name="Henrissat B."/>
            <person name="Kuo A."/>
            <person name="Liang C."/>
            <person name="Lipzen A."/>
            <person name="Lutzoni F."/>
            <person name="Magnuson J."/>
            <person name="Mondo S."/>
            <person name="Nolan M."/>
            <person name="Ohm R."/>
            <person name="Pangilinan J."/>
            <person name="Park H.-J."/>
            <person name="Ramirez L."/>
            <person name="Alfaro M."/>
            <person name="Sun H."/>
            <person name="Tritt A."/>
            <person name="Yoshinaga Y."/>
            <person name="Zwiers L.-H."/>
            <person name="Turgeon B."/>
            <person name="Goodwin S."/>
            <person name="Spatafora J."/>
            <person name="Crous P."/>
            <person name="Grigoriev I."/>
        </authorList>
    </citation>
    <scope>NUCLEOTIDE SEQUENCE</scope>
    <source>
        <strain evidence="2 4">CBS 304.34</strain>
    </source>
</reference>